<feature type="domain" description="Glycosyltransferase 2-like" evidence="1">
    <location>
        <begin position="2"/>
        <end position="128"/>
    </location>
</feature>
<protein>
    <submittedName>
        <fullName evidence="2">Glycosyltransferase</fullName>
    </submittedName>
</protein>
<accession>A0A6M6BJQ8</accession>
<dbReference type="SUPFAM" id="SSF53448">
    <property type="entry name" value="Nucleotide-diphospho-sugar transferases"/>
    <property type="match status" value="1"/>
</dbReference>
<gene>
    <name evidence="2" type="ORF">HMJ29_11625</name>
</gene>
<evidence type="ECO:0000313" key="3">
    <source>
        <dbReference type="Proteomes" id="UP000501623"/>
    </source>
</evidence>
<keyword evidence="2" id="KW-0808">Transferase</keyword>
<dbReference type="EMBL" id="CP053538">
    <property type="protein sequence ID" value="QJX47553.1"/>
    <property type="molecule type" value="Genomic_DNA"/>
</dbReference>
<keyword evidence="3" id="KW-1185">Reference proteome</keyword>
<dbReference type="PANTHER" id="PTHR43685">
    <property type="entry name" value="GLYCOSYLTRANSFERASE"/>
    <property type="match status" value="1"/>
</dbReference>
<dbReference type="Pfam" id="PF00535">
    <property type="entry name" value="Glycos_transf_2"/>
    <property type="match status" value="1"/>
</dbReference>
<dbReference type="KEGG" id="hts:HMJ29_11625"/>
<sequence length="329" mass="38322">MTVIIPNFNHANYLVQRIESVLQQTERDIEVLLLDDCSTDNSRDIIARYAAQDTRIQVVLNEHNSGSTFKQWIKGIGLAKGEYIWIAESDDYAEPNLLEVLLSKMESDSSVCLSYSSSWEVDEQNKVLCGPYAFYESLGLEFWQQDFILDGTEVIERFMSYRNVVPNASAVLLRRSCIDAVGMPNSDRKLVGDWQYWIRIMQQGNVAYHAAPLNYFRQHSNNVRSNVYVNGVVLEEEAYLLAYVGRIVPIEKSRLRDKVSEMNNRWFYSLLYYNLSKSTNKNIYKYMCEMDKDYNKHLTVDFVKFLFKNKCSGLRQIIGDKVIYKMIKK</sequence>
<name>A0A6M6BJQ8_9BACT</name>
<dbReference type="RefSeq" id="WP_171591648.1">
    <property type="nucleotide sequence ID" value="NZ_CP053538.1"/>
</dbReference>
<proteinExistence type="predicted"/>
<dbReference type="AlphaFoldDB" id="A0A6M6BJQ8"/>
<evidence type="ECO:0000313" key="2">
    <source>
        <dbReference type="EMBL" id="QJX47553.1"/>
    </source>
</evidence>
<dbReference type="Gene3D" id="3.90.550.10">
    <property type="entry name" value="Spore Coat Polysaccharide Biosynthesis Protein SpsA, Chain A"/>
    <property type="match status" value="1"/>
</dbReference>
<organism evidence="2 3">
    <name type="scientific">Hymenobacter taeanensis</name>
    <dbReference type="NCBI Taxonomy" id="2735321"/>
    <lineage>
        <taxon>Bacteria</taxon>
        <taxon>Pseudomonadati</taxon>
        <taxon>Bacteroidota</taxon>
        <taxon>Cytophagia</taxon>
        <taxon>Cytophagales</taxon>
        <taxon>Hymenobacteraceae</taxon>
        <taxon>Hymenobacter</taxon>
    </lineage>
</organism>
<dbReference type="InterPro" id="IPR001173">
    <property type="entry name" value="Glyco_trans_2-like"/>
</dbReference>
<dbReference type="GO" id="GO:0016740">
    <property type="term" value="F:transferase activity"/>
    <property type="evidence" value="ECO:0007669"/>
    <property type="project" value="UniProtKB-KW"/>
</dbReference>
<dbReference type="Proteomes" id="UP000501623">
    <property type="component" value="Chromosome"/>
</dbReference>
<dbReference type="PANTHER" id="PTHR43685:SF11">
    <property type="entry name" value="GLYCOSYLTRANSFERASE TAGX-RELATED"/>
    <property type="match status" value="1"/>
</dbReference>
<reference evidence="2 3" key="1">
    <citation type="submission" date="2020-05" db="EMBL/GenBank/DDBJ databases">
        <title>Complete genome sequence of Hymenobacter sp. TS19 in Coasted Sand Dune.</title>
        <authorList>
            <person name="Lee J.-H."/>
            <person name="Jung J.-H."/>
            <person name="Jeong S."/>
            <person name="Zhao L."/>
            <person name="Kim M.-K."/>
            <person name="Seo H.-S."/>
            <person name="Lim S."/>
        </authorList>
    </citation>
    <scope>NUCLEOTIDE SEQUENCE [LARGE SCALE GENOMIC DNA]</scope>
    <source>
        <strain evidence="2 3">TS19</strain>
    </source>
</reference>
<dbReference type="InterPro" id="IPR029044">
    <property type="entry name" value="Nucleotide-diphossugar_trans"/>
</dbReference>
<dbReference type="InterPro" id="IPR050834">
    <property type="entry name" value="Glycosyltransf_2"/>
</dbReference>
<evidence type="ECO:0000259" key="1">
    <source>
        <dbReference type="Pfam" id="PF00535"/>
    </source>
</evidence>